<keyword evidence="3" id="KW-1185">Reference proteome</keyword>
<feature type="region of interest" description="Disordered" evidence="1">
    <location>
        <begin position="64"/>
        <end position="93"/>
    </location>
</feature>
<feature type="region of interest" description="Disordered" evidence="1">
    <location>
        <begin position="590"/>
        <end position="619"/>
    </location>
</feature>
<dbReference type="EMBL" id="PDCH01000005">
    <property type="protein sequence ID" value="RBP99461.1"/>
    <property type="molecule type" value="Genomic_DNA"/>
</dbReference>
<evidence type="ECO:0000256" key="1">
    <source>
        <dbReference type="SAM" id="MobiDB-lite"/>
    </source>
</evidence>
<proteinExistence type="predicted"/>
<reference evidence="2 3" key="1">
    <citation type="submission" date="2017-10" db="EMBL/GenBank/DDBJ databases">
        <title>Bifidobacterium xylocopum sp. nov. and Bifidobacterium aemilianum sp. nov., from the carpenter bee (Xylocopa violacea) digestive tract.</title>
        <authorList>
            <person name="Alberoni D."/>
            <person name="Baffoni L."/>
            <person name="Di Gioia D."/>
            <person name="Gaggia F."/>
            <person name="Biavati B."/>
        </authorList>
    </citation>
    <scope>NUCLEOTIDE SEQUENCE [LARGE SCALE GENOMIC DNA]</scope>
    <source>
        <strain evidence="2 3">XV2</strain>
    </source>
</reference>
<evidence type="ECO:0008006" key="4">
    <source>
        <dbReference type="Google" id="ProtNLM"/>
    </source>
</evidence>
<dbReference type="AlphaFoldDB" id="A0A366KFJ0"/>
<accession>A0A366KFJ0</accession>
<dbReference type="Proteomes" id="UP000252345">
    <property type="component" value="Unassembled WGS sequence"/>
</dbReference>
<name>A0A366KFJ0_9BIFI</name>
<sequence length="633" mass="67060">MAAALVATGGFVAYRQFAPKSVPQVQAKTAKEAVDQLKRAGIPAKTELQFSPKRKGSFVRLAGADKDGHLPKGRGVTVTESAGPGVPKGTVGQAKDKAVTSLKAMEVPLTVADVVSSKPGDAGKVVASYPADGQAVSDPKEGIHVGVASDKAGIPIEIAGLDQAQARSQLEAKGYTVSMEPRFSSRRNLGKIVGANPSIGLPTDTRTVSLYYGVDASKKLDVVASIENAGNQSAYLLDKPQNLAGQYCTEGGDCLSLDAISKDEAGSSFGVSTEYLKVRGETIPPDNWRDYLSLCTFSQDPSGCIPPNTSLDEGAGYMKNHLISGQSGAFELYAGMGLPNCGTTPFQGGLCENGHISYRSIDELAGNPSLTSSGIKWKAKDFFVYMPVGAKLDQLESDGYFAGKPGFKPDQDRPYLIKRDNSKYQDRPADDRMGNDPYTPTQYGKAEPFQEAPNKTNVYYLVEDSIDWKALGGSSASGPSAAGASGKASQDFSALAGQWQWTESGDGSLLSTMTIQSDGSFTGGTYHRTDEPNFLDGETENFSGRFTKIVSNKDGTKTLTLDPESIQGVSDAMRDKSGVSKTTYTFVPAGQSIPGMDDSMRGAIQNYDGNQDGPTAKEDALRADGIVFIRKNS</sequence>
<gene>
    <name evidence="2" type="ORF">CRD59_03575</name>
</gene>
<protein>
    <recommendedName>
        <fullName evidence="4">Serine/threonine protein kinase</fullName>
    </recommendedName>
</protein>
<organism evidence="2 3">
    <name type="scientific">Bifidobacterium xylocopae</name>
    <dbReference type="NCBI Taxonomy" id="2493119"/>
    <lineage>
        <taxon>Bacteria</taxon>
        <taxon>Bacillati</taxon>
        <taxon>Actinomycetota</taxon>
        <taxon>Actinomycetes</taxon>
        <taxon>Bifidobacteriales</taxon>
        <taxon>Bifidobacteriaceae</taxon>
        <taxon>Bifidobacterium</taxon>
    </lineage>
</organism>
<evidence type="ECO:0000313" key="3">
    <source>
        <dbReference type="Proteomes" id="UP000252345"/>
    </source>
</evidence>
<evidence type="ECO:0000313" key="2">
    <source>
        <dbReference type="EMBL" id="RBP99461.1"/>
    </source>
</evidence>
<comment type="caution">
    <text evidence="2">The sequence shown here is derived from an EMBL/GenBank/DDBJ whole genome shotgun (WGS) entry which is preliminary data.</text>
</comment>